<dbReference type="Proteomes" id="UP001197093">
    <property type="component" value="Unassembled WGS sequence"/>
</dbReference>
<keyword evidence="4" id="KW-1185">Reference proteome</keyword>
<comment type="caution">
    <text evidence="3">The sequence shown here is derived from an EMBL/GenBank/DDBJ whole genome shotgun (WGS) entry which is preliminary data.</text>
</comment>
<dbReference type="EMBL" id="JAHCVI010000001">
    <property type="protein sequence ID" value="KAG7290469.1"/>
    <property type="molecule type" value="Genomic_DNA"/>
</dbReference>
<evidence type="ECO:0000259" key="2">
    <source>
        <dbReference type="Pfam" id="PF21719"/>
    </source>
</evidence>
<accession>A0AAD4F060</accession>
<evidence type="ECO:0000256" key="1">
    <source>
        <dbReference type="SAM" id="MobiDB-lite"/>
    </source>
</evidence>
<feature type="region of interest" description="Disordered" evidence="1">
    <location>
        <begin position="910"/>
        <end position="973"/>
    </location>
</feature>
<evidence type="ECO:0000313" key="3">
    <source>
        <dbReference type="EMBL" id="KAG7290469.1"/>
    </source>
</evidence>
<feature type="compositionally biased region" description="Pro residues" evidence="1">
    <location>
        <begin position="913"/>
        <end position="924"/>
    </location>
</feature>
<dbReference type="GO" id="GO:1904263">
    <property type="term" value="P:positive regulation of TORC1 signaling"/>
    <property type="evidence" value="ECO:0007669"/>
    <property type="project" value="TreeGrafter"/>
</dbReference>
<reference evidence="3" key="1">
    <citation type="submission" date="2023-02" db="EMBL/GenBank/DDBJ databases">
        <authorList>
            <person name="Palmer J.M."/>
        </authorList>
    </citation>
    <scope>NUCLEOTIDE SEQUENCE</scope>
    <source>
        <strain evidence="3">FW57</strain>
    </source>
</reference>
<feature type="domain" description="MIOS-like alpha-solenoid" evidence="2">
    <location>
        <begin position="538"/>
        <end position="780"/>
    </location>
</feature>
<protein>
    <recommendedName>
        <fullName evidence="2">MIOS-like alpha-solenoid domain-containing protein</fullName>
    </recommendedName>
</protein>
<dbReference type="AlphaFoldDB" id="A0AAD4F060"/>
<dbReference type="InterPro" id="IPR036322">
    <property type="entry name" value="WD40_repeat_dom_sf"/>
</dbReference>
<dbReference type="PANTHER" id="PTHR16453:SF9">
    <property type="entry name" value="GATOR COMPLEX PROTEIN MIOS"/>
    <property type="match status" value="1"/>
</dbReference>
<dbReference type="PANTHER" id="PTHR16453">
    <property type="entry name" value="WD40 DOMAIN-CONTAINING PROTEIN MIO FAMILY MEMBER"/>
    <property type="match status" value="1"/>
</dbReference>
<feature type="compositionally biased region" description="Basic residues" evidence="1">
    <location>
        <begin position="931"/>
        <end position="945"/>
    </location>
</feature>
<gene>
    <name evidence="3" type="ORF">NEMBOFW57_000471</name>
</gene>
<dbReference type="InterPro" id="IPR049092">
    <property type="entry name" value="MIOS_a-sol"/>
</dbReference>
<evidence type="ECO:0000313" key="4">
    <source>
        <dbReference type="Proteomes" id="UP001197093"/>
    </source>
</evidence>
<sequence length="1055" mass="118362">MERPDSGLIKWSPNASRDSFLHINLQHRLVQLYEPTGLAQQGKLEYRKLAKHDDLPPLTTYDWSPTVPGLVAVGTSTGVVNLLRVDDNSNAYMELGLKISRTCQAVAFNTAGKLAVALDRVRSDHCLHIWDVNRLSGLDTTVSGFPADLDLPPDPVDRLELNASVSSVRFFEDNPNVLVAGIKGQGLRIHDLRDQGHGAVAQFQTKCCNNLAIDYADQNYFASSALDQPGVMVWDRRAMSRHNVNPSYTDALEQDGLPWGGALRLDRAVRMETDSGDSKNSTIRALRFCRDHAGMLAALSRTGQLRVLSTRHEHVDEDVRVDGSPELLEVRRSYEMDPRYAEPNRKNDKIVSFDWITMSSPVLQPRVLVLRASGAFDVLQKPSYTSEYPFKLIPWQPPHRGQADGTDYQELMDFEPSQARDIFGPLLTEQALSDIPLFGPQKSDVKSLVEQALDQAPAEEHLVAQMLGSGHSSMLFDNTSSLADKLKALRLAARHGKDEADEALLSQLERREKLLTDTREMTGLSSKERFAVEHTMLIRAQEGYRFDFDKNQKIVADDPWLSDVWVWVAGAEAAAVDGGMMSHPLDIGYMGVYTVWANDLGSKPQMRLSDHASPPDEAGWERCLNTINKKLGIPKFDGAVETRRPHHREMCLEICGLGRSYETEFEQALSASSPRKDSTWYTMVAAHAIFRGDTKGAVQVLKKASSEHPELLFVSLALQLIGKTDDADTKTALDFDERVACRTDPYLRAISAIIATGDWAVIAGQRSLPLRDRCFVAVRYLTDEALTAWLEHEVSAAIETGDIEGIILTGITDALVDILACYVHKFHDTQTATLLLSICAPRFIDDIRANAFRNAYRYYLQRHRAFFFRAKFDVESTLRSKHHGRPTVPAPARQVGLRCVYCDVEFKTESAPRPAPACPPPQRQRPPQLHDRRRRRRHGRSHQHQHALPGPDPRTEARAHQQQPTPTRKRWWPRASAARAASSTCPAAWCASRWWACRATDRPEQSRDPEVRRTARFPTFCVACGHVLHLDHARQWFARHREPPCPSAGVCAIRG</sequence>
<dbReference type="InterPro" id="IPR037593">
    <property type="entry name" value="MIOS/Sea4"/>
</dbReference>
<dbReference type="Pfam" id="PF21719">
    <property type="entry name" value="MIOS_a-sol"/>
    <property type="match status" value="1"/>
</dbReference>
<dbReference type="InterPro" id="IPR015943">
    <property type="entry name" value="WD40/YVTN_repeat-like_dom_sf"/>
</dbReference>
<proteinExistence type="predicted"/>
<organism evidence="3 4">
    <name type="scientific">Staphylotrichum longicolle</name>
    <dbReference type="NCBI Taxonomy" id="669026"/>
    <lineage>
        <taxon>Eukaryota</taxon>
        <taxon>Fungi</taxon>
        <taxon>Dikarya</taxon>
        <taxon>Ascomycota</taxon>
        <taxon>Pezizomycotina</taxon>
        <taxon>Sordariomycetes</taxon>
        <taxon>Sordariomycetidae</taxon>
        <taxon>Sordariales</taxon>
        <taxon>Chaetomiaceae</taxon>
        <taxon>Staphylotrichum</taxon>
    </lineage>
</organism>
<dbReference type="SUPFAM" id="SSF50978">
    <property type="entry name" value="WD40 repeat-like"/>
    <property type="match status" value="1"/>
</dbReference>
<dbReference type="GO" id="GO:0005737">
    <property type="term" value="C:cytoplasm"/>
    <property type="evidence" value="ECO:0007669"/>
    <property type="project" value="TreeGrafter"/>
</dbReference>
<name>A0AAD4F060_9PEZI</name>
<dbReference type="Gene3D" id="2.130.10.10">
    <property type="entry name" value="YVTN repeat-like/Quinoprotein amine dehydrogenase"/>
    <property type="match status" value="1"/>
</dbReference>
<dbReference type="FunFam" id="2.130.10.10:FF:001167">
    <property type="entry name" value="Uncharacterized protein"/>
    <property type="match status" value="1"/>
</dbReference>